<evidence type="ECO:0000256" key="1">
    <source>
        <dbReference type="PROSITE-ProRule" id="PRU10141"/>
    </source>
</evidence>
<protein>
    <submittedName>
        <fullName evidence="4">Protein kinase domain-containing protein</fullName>
    </submittedName>
</protein>
<keyword evidence="3" id="KW-1185">Reference proteome</keyword>
<name>A0A915E8W8_9BILA</name>
<evidence type="ECO:0000313" key="4">
    <source>
        <dbReference type="WBParaSite" id="jg2801"/>
    </source>
</evidence>
<evidence type="ECO:0000313" key="3">
    <source>
        <dbReference type="Proteomes" id="UP000887574"/>
    </source>
</evidence>
<sequence>MTESIILCGRFHLLKEIGKGGFSIVYSCNDITDLSDKSAKKFAIKQEPKKTKYSVLWHELEVLKKLEGIPGIPNVHHHETYLSQRHAAKPQG</sequence>
<proteinExistence type="predicted"/>
<dbReference type="GO" id="GO:0005524">
    <property type="term" value="F:ATP binding"/>
    <property type="evidence" value="ECO:0007669"/>
    <property type="project" value="UniProtKB-UniRule"/>
</dbReference>
<dbReference type="WBParaSite" id="jg2801">
    <property type="protein sequence ID" value="jg2801"/>
    <property type="gene ID" value="jg2801"/>
</dbReference>
<feature type="domain" description="Protein kinase" evidence="2">
    <location>
        <begin position="11"/>
        <end position="92"/>
    </location>
</feature>
<dbReference type="PROSITE" id="PS00107">
    <property type="entry name" value="PROTEIN_KINASE_ATP"/>
    <property type="match status" value="1"/>
</dbReference>
<dbReference type="InterPro" id="IPR017441">
    <property type="entry name" value="Protein_kinase_ATP_BS"/>
</dbReference>
<dbReference type="GO" id="GO:0004672">
    <property type="term" value="F:protein kinase activity"/>
    <property type="evidence" value="ECO:0007669"/>
    <property type="project" value="InterPro"/>
</dbReference>
<keyword evidence="1" id="KW-0067">ATP-binding</keyword>
<dbReference type="AlphaFoldDB" id="A0A915E8W8"/>
<dbReference type="InterPro" id="IPR000719">
    <property type="entry name" value="Prot_kinase_dom"/>
</dbReference>
<feature type="binding site" evidence="1">
    <location>
        <position position="45"/>
    </location>
    <ligand>
        <name>ATP</name>
        <dbReference type="ChEBI" id="CHEBI:30616"/>
    </ligand>
</feature>
<accession>A0A915E8W8</accession>
<reference evidence="4" key="1">
    <citation type="submission" date="2022-11" db="UniProtKB">
        <authorList>
            <consortium name="WormBaseParasite"/>
        </authorList>
    </citation>
    <scope>IDENTIFICATION</scope>
</reference>
<dbReference type="InterPro" id="IPR011009">
    <property type="entry name" value="Kinase-like_dom_sf"/>
</dbReference>
<dbReference type="PROSITE" id="PS50011">
    <property type="entry name" value="PROTEIN_KINASE_DOM"/>
    <property type="match status" value="1"/>
</dbReference>
<organism evidence="3 4">
    <name type="scientific">Ditylenchus dipsaci</name>
    <dbReference type="NCBI Taxonomy" id="166011"/>
    <lineage>
        <taxon>Eukaryota</taxon>
        <taxon>Metazoa</taxon>
        <taxon>Ecdysozoa</taxon>
        <taxon>Nematoda</taxon>
        <taxon>Chromadorea</taxon>
        <taxon>Rhabditida</taxon>
        <taxon>Tylenchina</taxon>
        <taxon>Tylenchomorpha</taxon>
        <taxon>Sphaerularioidea</taxon>
        <taxon>Anguinidae</taxon>
        <taxon>Anguininae</taxon>
        <taxon>Ditylenchus</taxon>
    </lineage>
</organism>
<dbReference type="SUPFAM" id="SSF56112">
    <property type="entry name" value="Protein kinase-like (PK-like)"/>
    <property type="match status" value="1"/>
</dbReference>
<evidence type="ECO:0000259" key="2">
    <source>
        <dbReference type="PROSITE" id="PS50011"/>
    </source>
</evidence>
<keyword evidence="1" id="KW-0547">Nucleotide-binding</keyword>
<dbReference type="Proteomes" id="UP000887574">
    <property type="component" value="Unplaced"/>
</dbReference>
<dbReference type="Gene3D" id="3.30.200.20">
    <property type="entry name" value="Phosphorylase Kinase, domain 1"/>
    <property type="match status" value="1"/>
</dbReference>